<keyword evidence="5 12" id="KW-0067">ATP-binding</keyword>
<comment type="catalytic activity">
    <reaction evidence="8">
        <text>Couples ATP hydrolysis with the unwinding of duplex DNA by translocating in the 3'-5' direction.</text>
        <dbReference type="EC" id="5.6.2.4"/>
    </reaction>
</comment>
<comment type="similarity">
    <text evidence="1">Belongs to the helicase family. UvrD subfamily.</text>
</comment>
<name>Q2LTX9_SYNAS</name>
<keyword evidence="7" id="KW-0413">Isomerase</keyword>
<dbReference type="eggNOG" id="COG0210">
    <property type="taxonomic scope" value="Bacteria"/>
</dbReference>
<dbReference type="Pfam" id="PF13361">
    <property type="entry name" value="UvrD_C"/>
    <property type="match status" value="1"/>
</dbReference>
<dbReference type="Gene3D" id="1.10.10.160">
    <property type="match status" value="1"/>
</dbReference>
<dbReference type="InterPro" id="IPR014017">
    <property type="entry name" value="DNA_helicase_UvrD-like_C"/>
</dbReference>
<feature type="domain" description="UvrD-like helicase ATP-binding" evidence="13">
    <location>
        <begin position="17"/>
        <end position="295"/>
    </location>
</feature>
<organism evidence="15 16">
    <name type="scientific">Syntrophus aciditrophicus (strain SB)</name>
    <dbReference type="NCBI Taxonomy" id="56780"/>
    <lineage>
        <taxon>Bacteria</taxon>
        <taxon>Pseudomonadati</taxon>
        <taxon>Thermodesulfobacteriota</taxon>
        <taxon>Syntrophia</taxon>
        <taxon>Syntrophales</taxon>
        <taxon>Syntrophaceae</taxon>
        <taxon>Syntrophus</taxon>
    </lineage>
</organism>
<dbReference type="CDD" id="cd17932">
    <property type="entry name" value="DEXQc_UvrD"/>
    <property type="match status" value="1"/>
</dbReference>
<evidence type="ECO:0000256" key="12">
    <source>
        <dbReference type="PROSITE-ProRule" id="PRU00560"/>
    </source>
</evidence>
<evidence type="ECO:0000313" key="16">
    <source>
        <dbReference type="Proteomes" id="UP000001933"/>
    </source>
</evidence>
<evidence type="ECO:0000259" key="13">
    <source>
        <dbReference type="PROSITE" id="PS51198"/>
    </source>
</evidence>
<evidence type="ECO:0000256" key="9">
    <source>
        <dbReference type="ARBA" id="ARBA00034808"/>
    </source>
</evidence>
<dbReference type="GO" id="GO:0005524">
    <property type="term" value="F:ATP binding"/>
    <property type="evidence" value="ECO:0007669"/>
    <property type="project" value="UniProtKB-UniRule"/>
</dbReference>
<dbReference type="HOGENOM" id="CLU_004585_6_1_7"/>
<dbReference type="Proteomes" id="UP000001933">
    <property type="component" value="Chromosome"/>
</dbReference>
<evidence type="ECO:0000256" key="10">
    <source>
        <dbReference type="ARBA" id="ARBA00034923"/>
    </source>
</evidence>
<keyword evidence="6" id="KW-0238">DNA-binding</keyword>
<evidence type="ECO:0000256" key="1">
    <source>
        <dbReference type="ARBA" id="ARBA00009922"/>
    </source>
</evidence>
<proteinExistence type="inferred from homology"/>
<evidence type="ECO:0000256" key="4">
    <source>
        <dbReference type="ARBA" id="ARBA00022806"/>
    </source>
</evidence>
<evidence type="ECO:0000256" key="2">
    <source>
        <dbReference type="ARBA" id="ARBA00022741"/>
    </source>
</evidence>
<dbReference type="EC" id="5.6.2.4" evidence="9"/>
<feature type="domain" description="UvrD-like helicase C-terminal" evidence="14">
    <location>
        <begin position="296"/>
        <end position="591"/>
    </location>
</feature>
<dbReference type="InterPro" id="IPR000212">
    <property type="entry name" value="DNA_helicase_UvrD/REP"/>
</dbReference>
<dbReference type="PANTHER" id="PTHR11070:SF2">
    <property type="entry name" value="ATP-DEPENDENT DNA HELICASE SRS2"/>
    <property type="match status" value="1"/>
</dbReference>
<dbReference type="InterPro" id="IPR014016">
    <property type="entry name" value="UvrD-like_ATP-bd"/>
</dbReference>
<gene>
    <name evidence="15" type="ORF">SYN_01849</name>
</gene>
<evidence type="ECO:0000256" key="11">
    <source>
        <dbReference type="ARBA" id="ARBA00048988"/>
    </source>
</evidence>
<evidence type="ECO:0000256" key="8">
    <source>
        <dbReference type="ARBA" id="ARBA00034617"/>
    </source>
</evidence>
<dbReference type="PANTHER" id="PTHR11070">
    <property type="entry name" value="UVRD / RECB / PCRA DNA HELICASE FAMILY MEMBER"/>
    <property type="match status" value="1"/>
</dbReference>
<sequence>MENIEGEKMPITAAQKAQAEQRQWTAARDGAPQVRLVAGPGTGKSYTIEKRVADLLTNGATPGNVYVISFTRATCAELTERIRAFCSTLPCANAAAQVRVSTMHSLALRILRRANLLTSYPSTPIMLDDWEQTNVYDREFAGSLGCTPSRAAEIRLAHDAQWQTLNPQYVNQAQITPAEVQGFNAFHSARTNLYCCVLPGEVIYKCVDALQQGALQPNQLPQIDHLIVDEFQDLNACDQEFVRLLSANNTILFVAGDDDQSIYSFRHANPDGIVQFQTAYPASATHVLTDCFRCTPAVLGPASRLITYNLNRVAKNLTSLYGAATPPVQGRMMVWSFQTAQEEARAIAQSCQAIINAGMAGREDEILILISNRRVQLDMLAQELGNLGLPYDPPRGAALTSEYEAIRAVYSVLRIARDNSSGEEDYPAHRDLLEVLSGVGSATAKGVADACISNNQNFRQLFYLPTCPTWFSGRCPSAVQRVMATVQTVRTWSMSDTLAARSGDITTLLSSQVFTSGRNAANSLSIWNTLIGSLPAQMTLEELLQFLAADSESDQQAILDLVNQRIGGAQPQAQVPVQKRIRILTMHGAKGLSGKVVFIPSTEQGLMPNFRALQATGLLIEQRRLFYVSVTRAMACCIASHAAQHSGAQAMALTQRSVARLTRSQFLNEMSVPSVTRNTGLSQAEAAAIVAEVNNL</sequence>
<reference evidence="15 16" key="1">
    <citation type="journal article" date="2007" name="Proc. Natl. Acad. Sci. U.S.A.">
        <title>The genome of Syntrophus aciditrophicus: life at the thermodynamic limit of microbial growth.</title>
        <authorList>
            <person name="McInerney M.J."/>
            <person name="Rohlin L."/>
            <person name="Mouttaki H."/>
            <person name="Kim U."/>
            <person name="Krupp R.S."/>
            <person name="Rios-Hernandez L."/>
            <person name="Sieber J."/>
            <person name="Struchtemeyer C.G."/>
            <person name="Bhattacharyya A."/>
            <person name="Campbell J.W."/>
            <person name="Gunsalus R.P."/>
        </authorList>
    </citation>
    <scope>NUCLEOTIDE SEQUENCE [LARGE SCALE GENOMIC DNA]</scope>
    <source>
        <strain evidence="15 16">SB</strain>
    </source>
</reference>
<dbReference type="Gene3D" id="1.10.486.10">
    <property type="entry name" value="PCRA, domain 4"/>
    <property type="match status" value="1"/>
</dbReference>
<keyword evidence="3 12" id="KW-0378">Hydrolase</keyword>
<comment type="catalytic activity">
    <reaction evidence="11">
        <text>ATP + H2O = ADP + phosphate + H(+)</text>
        <dbReference type="Rhea" id="RHEA:13065"/>
        <dbReference type="ChEBI" id="CHEBI:15377"/>
        <dbReference type="ChEBI" id="CHEBI:15378"/>
        <dbReference type="ChEBI" id="CHEBI:30616"/>
        <dbReference type="ChEBI" id="CHEBI:43474"/>
        <dbReference type="ChEBI" id="CHEBI:456216"/>
        <dbReference type="EC" id="5.6.2.4"/>
    </reaction>
</comment>
<dbReference type="PROSITE" id="PS51217">
    <property type="entry name" value="UVRD_HELICASE_CTER"/>
    <property type="match status" value="1"/>
</dbReference>
<accession>Q2LTX9</accession>
<evidence type="ECO:0000256" key="6">
    <source>
        <dbReference type="ARBA" id="ARBA00023125"/>
    </source>
</evidence>
<dbReference type="InterPro" id="IPR027417">
    <property type="entry name" value="P-loop_NTPase"/>
</dbReference>
<dbReference type="Pfam" id="PF00580">
    <property type="entry name" value="UvrD-helicase"/>
    <property type="match status" value="1"/>
</dbReference>
<evidence type="ECO:0000256" key="5">
    <source>
        <dbReference type="ARBA" id="ARBA00022840"/>
    </source>
</evidence>
<dbReference type="AlphaFoldDB" id="Q2LTX9"/>
<dbReference type="GO" id="GO:0043138">
    <property type="term" value="F:3'-5' DNA helicase activity"/>
    <property type="evidence" value="ECO:0007669"/>
    <property type="project" value="UniProtKB-EC"/>
</dbReference>
<dbReference type="GO" id="GO:0003677">
    <property type="term" value="F:DNA binding"/>
    <property type="evidence" value="ECO:0007669"/>
    <property type="project" value="UniProtKB-KW"/>
</dbReference>
<keyword evidence="2 12" id="KW-0547">Nucleotide-binding</keyword>
<evidence type="ECO:0000259" key="14">
    <source>
        <dbReference type="PROSITE" id="PS51217"/>
    </source>
</evidence>
<dbReference type="InterPro" id="IPR013986">
    <property type="entry name" value="DExx_box_DNA_helicase_dom_sf"/>
</dbReference>
<dbReference type="EMBL" id="CP000252">
    <property type="protein sequence ID" value="ABC77541.1"/>
    <property type="molecule type" value="Genomic_DNA"/>
</dbReference>
<feature type="binding site" evidence="12">
    <location>
        <begin position="38"/>
        <end position="45"/>
    </location>
    <ligand>
        <name>ATP</name>
        <dbReference type="ChEBI" id="CHEBI:30616"/>
    </ligand>
</feature>
<evidence type="ECO:0000313" key="15">
    <source>
        <dbReference type="EMBL" id="ABC77541.1"/>
    </source>
</evidence>
<dbReference type="STRING" id="56780.SYN_01849"/>
<dbReference type="InParanoid" id="Q2LTX9"/>
<evidence type="ECO:0000256" key="3">
    <source>
        <dbReference type="ARBA" id="ARBA00022801"/>
    </source>
</evidence>
<protein>
    <recommendedName>
        <fullName evidence="9">DNA 3'-5' helicase</fullName>
        <ecNumber evidence="9">5.6.2.4</ecNumber>
    </recommendedName>
    <alternativeName>
        <fullName evidence="10">DNA 3'-5' helicase II</fullName>
    </alternativeName>
</protein>
<dbReference type="SUPFAM" id="SSF52540">
    <property type="entry name" value="P-loop containing nucleoside triphosphate hydrolases"/>
    <property type="match status" value="1"/>
</dbReference>
<dbReference type="GO" id="GO:0016887">
    <property type="term" value="F:ATP hydrolysis activity"/>
    <property type="evidence" value="ECO:0007669"/>
    <property type="project" value="RHEA"/>
</dbReference>
<dbReference type="KEGG" id="sat:SYN_01849"/>
<keyword evidence="4 12" id="KW-0347">Helicase</keyword>
<dbReference type="GO" id="GO:0000725">
    <property type="term" value="P:recombinational repair"/>
    <property type="evidence" value="ECO:0007669"/>
    <property type="project" value="TreeGrafter"/>
</dbReference>
<keyword evidence="16" id="KW-1185">Reference proteome</keyword>
<evidence type="ECO:0000256" key="7">
    <source>
        <dbReference type="ARBA" id="ARBA00023235"/>
    </source>
</evidence>
<dbReference type="PROSITE" id="PS51198">
    <property type="entry name" value="UVRD_HELICASE_ATP_BIND"/>
    <property type="match status" value="1"/>
</dbReference>
<dbReference type="Gene3D" id="3.40.50.300">
    <property type="entry name" value="P-loop containing nucleotide triphosphate hydrolases"/>
    <property type="match status" value="2"/>
</dbReference>